<feature type="non-terminal residue" evidence="1">
    <location>
        <position position="28"/>
    </location>
</feature>
<accession>A0A382S896</accession>
<organism evidence="1">
    <name type="scientific">marine metagenome</name>
    <dbReference type="NCBI Taxonomy" id="408172"/>
    <lineage>
        <taxon>unclassified sequences</taxon>
        <taxon>metagenomes</taxon>
        <taxon>ecological metagenomes</taxon>
    </lineage>
</organism>
<protein>
    <submittedName>
        <fullName evidence="1">Uncharacterized protein</fullName>
    </submittedName>
</protein>
<sequence>MEASIEPVRVWQTVVPAEWIDYNGHLTE</sequence>
<dbReference type="EMBL" id="UINC01127183">
    <property type="protein sequence ID" value="SVD06134.1"/>
    <property type="molecule type" value="Genomic_DNA"/>
</dbReference>
<gene>
    <name evidence="1" type="ORF">METZ01_LOCUS358988</name>
</gene>
<name>A0A382S896_9ZZZZ</name>
<evidence type="ECO:0000313" key="1">
    <source>
        <dbReference type="EMBL" id="SVD06134.1"/>
    </source>
</evidence>
<reference evidence="1" key="1">
    <citation type="submission" date="2018-05" db="EMBL/GenBank/DDBJ databases">
        <authorList>
            <person name="Lanie J.A."/>
            <person name="Ng W.-L."/>
            <person name="Kazmierczak K.M."/>
            <person name="Andrzejewski T.M."/>
            <person name="Davidsen T.M."/>
            <person name="Wayne K.J."/>
            <person name="Tettelin H."/>
            <person name="Glass J.I."/>
            <person name="Rusch D."/>
            <person name="Podicherti R."/>
            <person name="Tsui H.-C.T."/>
            <person name="Winkler M.E."/>
        </authorList>
    </citation>
    <scope>NUCLEOTIDE SEQUENCE</scope>
</reference>
<dbReference type="AlphaFoldDB" id="A0A382S896"/>
<proteinExistence type="predicted"/>